<proteinExistence type="predicted"/>
<name>A0A9N9MF15_9CUCU</name>
<dbReference type="Proteomes" id="UP001152799">
    <property type="component" value="Chromosome 14"/>
</dbReference>
<keyword evidence="3" id="KW-1185">Reference proteome</keyword>
<accession>A0A9N9MF15</accession>
<dbReference type="PANTHER" id="PTHR35374:SF1">
    <property type="entry name" value="PROTEIN KINASE DOMAIN-CONTAINING PROTEIN"/>
    <property type="match status" value="1"/>
</dbReference>
<organism evidence="2 3">
    <name type="scientific">Ceutorhynchus assimilis</name>
    <name type="common">cabbage seed weevil</name>
    <dbReference type="NCBI Taxonomy" id="467358"/>
    <lineage>
        <taxon>Eukaryota</taxon>
        <taxon>Metazoa</taxon>
        <taxon>Ecdysozoa</taxon>
        <taxon>Arthropoda</taxon>
        <taxon>Hexapoda</taxon>
        <taxon>Insecta</taxon>
        <taxon>Pterygota</taxon>
        <taxon>Neoptera</taxon>
        <taxon>Endopterygota</taxon>
        <taxon>Coleoptera</taxon>
        <taxon>Polyphaga</taxon>
        <taxon>Cucujiformia</taxon>
        <taxon>Curculionidae</taxon>
        <taxon>Ceutorhynchinae</taxon>
        <taxon>Ceutorhynchus</taxon>
    </lineage>
</organism>
<feature type="region of interest" description="Disordered" evidence="1">
    <location>
        <begin position="103"/>
        <end position="129"/>
    </location>
</feature>
<gene>
    <name evidence="2" type="ORF">CEUTPL_LOCUS4191</name>
</gene>
<feature type="region of interest" description="Disordered" evidence="1">
    <location>
        <begin position="159"/>
        <end position="179"/>
    </location>
</feature>
<dbReference type="EMBL" id="OU892290">
    <property type="protein sequence ID" value="CAG9763533.1"/>
    <property type="molecule type" value="Genomic_DNA"/>
</dbReference>
<sequence length="399" mass="46230">MLSPSVVKTVSELQILFIEHLNELIETESTSFYNAELILLIEEVIELCGNLLQYKISTKHFCDHMYIVNLGLQSNKLAKEMENTKENRAYIDHHVLVTNSLSKKNADSQISDQPPKKPKIQESNVQKNLQQSKLPKPILARCKECDVWYARNKASAHSRSNVHKTALLQKNDNDDDDDDRKSIIFDGNMNQQIAMELIKARKAVRRKYQALKSDVASMQVRQERGLKPIIEPLQELIKTIKSELPTKQEPKSLFSTPQKDKYDYSFLKESPKRRQTNIYQKYLPSTMPSFLQGDDVFEITDSEDVISTPEQTTEDITQNNLELTQTPAYNDYLETFHPLVRSFVDTSIKRDRDLDHTHGLKHDATTEKWKIGDTFDNFEQDNFKVQNITYKGEIMILMN</sequence>
<feature type="compositionally biased region" description="Polar residues" evidence="1">
    <location>
        <begin position="103"/>
        <end position="112"/>
    </location>
</feature>
<evidence type="ECO:0000313" key="3">
    <source>
        <dbReference type="Proteomes" id="UP001152799"/>
    </source>
</evidence>
<evidence type="ECO:0000256" key="1">
    <source>
        <dbReference type="SAM" id="MobiDB-lite"/>
    </source>
</evidence>
<dbReference type="AlphaFoldDB" id="A0A9N9MF15"/>
<dbReference type="PANTHER" id="PTHR35374">
    <property type="entry name" value="CYCLIN-DEPENDENT KINASE 11A-LIKE"/>
    <property type="match status" value="1"/>
</dbReference>
<dbReference type="OrthoDB" id="6775587at2759"/>
<protein>
    <submittedName>
        <fullName evidence="2">Uncharacterized protein</fullName>
    </submittedName>
</protein>
<evidence type="ECO:0000313" key="2">
    <source>
        <dbReference type="EMBL" id="CAG9763533.1"/>
    </source>
</evidence>
<reference evidence="2" key="1">
    <citation type="submission" date="2022-01" db="EMBL/GenBank/DDBJ databases">
        <authorList>
            <person name="King R."/>
        </authorList>
    </citation>
    <scope>NUCLEOTIDE SEQUENCE</scope>
</reference>